<reference evidence="3 4" key="1">
    <citation type="submission" date="2019-10" db="EMBL/GenBank/DDBJ databases">
        <authorList>
            <person name="Dong K."/>
        </authorList>
    </citation>
    <scope>NUCLEOTIDE SEQUENCE [LARGE SCALE GENOMIC DNA]</scope>
    <source>
        <strain evidence="2">Dk386</strain>
        <strain evidence="3">dk386</strain>
        <strain evidence="1">Dk771</strain>
        <strain evidence="4">dk771</strain>
    </source>
</reference>
<dbReference type="Proteomes" id="UP000480556">
    <property type="component" value="Unassembled WGS sequence"/>
</dbReference>
<evidence type="ECO:0000313" key="1">
    <source>
        <dbReference type="EMBL" id="MQW92705.1"/>
    </source>
</evidence>
<dbReference type="AlphaFoldDB" id="A0A5Q0P0C7"/>
<keyword evidence="3" id="KW-1185">Reference proteome</keyword>
<evidence type="ECO:0000313" key="2">
    <source>
        <dbReference type="EMBL" id="QGA10597.1"/>
    </source>
</evidence>
<evidence type="ECO:0000313" key="4">
    <source>
        <dbReference type="Proteomes" id="UP000480556"/>
    </source>
</evidence>
<sequence>MSYNSLDLETIKIRLEQAQLADYIYQHQQHMLVLQQPLNDDGSPFSFYLQHELTADQIGLQFGLRLTERGLEFVLGMTYSNQNPQHEMGVGHLKGDQKAFNLLYAFYNYPKAFYQVAFDLSVNSQNLEQALDEQLFCQPALNFLNTALKTNPMGMQYQWMKAYIVQQVLDMKVRIQTALL</sequence>
<organism evidence="1 4">
    <name type="scientific">Acinetobacter wanghuae</name>
    <dbReference type="NCBI Taxonomy" id="2662362"/>
    <lineage>
        <taxon>Bacteria</taxon>
        <taxon>Pseudomonadati</taxon>
        <taxon>Pseudomonadota</taxon>
        <taxon>Gammaproteobacteria</taxon>
        <taxon>Moraxellales</taxon>
        <taxon>Moraxellaceae</taxon>
        <taxon>Acinetobacter</taxon>
    </lineage>
</organism>
<name>A0A5Q0P0C7_9GAMM</name>
<dbReference type="EMBL" id="WITK01000016">
    <property type="protein sequence ID" value="MQW92705.1"/>
    <property type="molecule type" value="Genomic_DNA"/>
</dbReference>
<dbReference type="EMBL" id="CP045650">
    <property type="protein sequence ID" value="QGA10597.1"/>
    <property type="molecule type" value="Genomic_DNA"/>
</dbReference>
<accession>A0A5Q0P0C7</accession>
<proteinExistence type="predicted"/>
<gene>
    <name evidence="2" type="ORF">GFH30_03920</name>
    <name evidence="1" type="ORF">GHJ48_09950</name>
</gene>
<dbReference type="RefSeq" id="WP_153370998.1">
    <property type="nucleotide sequence ID" value="NZ_CP045650.1"/>
</dbReference>
<dbReference type="Proteomes" id="UP000327478">
    <property type="component" value="Chromosome"/>
</dbReference>
<protein>
    <submittedName>
        <fullName evidence="1">Uncharacterized protein</fullName>
    </submittedName>
</protein>
<evidence type="ECO:0000313" key="3">
    <source>
        <dbReference type="Proteomes" id="UP000327478"/>
    </source>
</evidence>